<feature type="compositionally biased region" description="Polar residues" evidence="2">
    <location>
        <begin position="293"/>
        <end position="302"/>
    </location>
</feature>
<evidence type="ECO:0000313" key="5">
    <source>
        <dbReference type="Proteomes" id="UP001324115"/>
    </source>
</evidence>
<dbReference type="AlphaFoldDB" id="A0AAN7FQP8"/>
<evidence type="ECO:0000313" key="4">
    <source>
        <dbReference type="EMBL" id="KAK4594245.1"/>
    </source>
</evidence>
<feature type="coiled-coil region" evidence="1">
    <location>
        <begin position="37"/>
        <end position="64"/>
    </location>
</feature>
<evidence type="ECO:0000256" key="1">
    <source>
        <dbReference type="SAM" id="Coils"/>
    </source>
</evidence>
<feature type="region of interest" description="Disordered" evidence="2">
    <location>
        <begin position="1"/>
        <end position="28"/>
    </location>
</feature>
<reference evidence="4 5" key="1">
    <citation type="journal article" date="2023" name="G3 (Bethesda)">
        <title>A haplotype-resolved chromosome-scale genome for Quercus rubra L. provides insights into the genetics of adaptive traits for red oak species.</title>
        <authorList>
            <person name="Kapoor B."/>
            <person name="Jenkins J."/>
            <person name="Schmutz J."/>
            <person name="Zhebentyayeva T."/>
            <person name="Kuelheim C."/>
            <person name="Coggeshall M."/>
            <person name="Heim C."/>
            <person name="Lasky J.R."/>
            <person name="Leites L."/>
            <person name="Islam-Faridi N."/>
            <person name="Romero-Severson J."/>
            <person name="DeLeo V.L."/>
            <person name="Lucas S.M."/>
            <person name="Lazic D."/>
            <person name="Gailing O."/>
            <person name="Carlson J."/>
            <person name="Staton M."/>
        </authorList>
    </citation>
    <scope>NUCLEOTIDE SEQUENCE [LARGE SCALE GENOMIC DNA]</scope>
    <source>
        <strain evidence="4">Pseudo-F2</strain>
    </source>
</reference>
<dbReference type="InterPro" id="IPR005162">
    <property type="entry name" value="Retrotrans_gag_dom"/>
</dbReference>
<feature type="region of interest" description="Disordered" evidence="2">
    <location>
        <begin position="618"/>
        <end position="642"/>
    </location>
</feature>
<sequence length="799" mass="90400">MDIDASIETLPPTRQGPRNSISDESDFEDMPVLVTSTTNLEEQLQELQRKLIEKDVEIAALAARVVSQASTSARTQVPTTEEGHTSSSSITQDELKTLIAEGIKEFQASINLPIHGCRKPYPAHYDTVPFPTGYQKPNFEKFDGLTRSPQEHLAHFYSACGESALLDALLIRQFVQSLKGSAFTWYTQLQPGSIHTWDDLQKAFLAQFVSSKKKVSIIDLADARKKSNGSVNEFITRWRSLNLQCSEKLTEQSAVQMCSNNLLPEIATFIGIAEPQSFNALVSKASNVERQIARQKSTTQRGRNLEEKNTEGKKPRNNGEVMATFVNNGRQNGKGKEGLKNLTLEEKKKTKYSFHDDDVEGIFNELMKEKAIQLPEPKRPSEVDKIDDPKYCRYHRIISHPLSECYILKNIIQKIINDGEIEVDSSSQVPVATSNSVSLVEEEPKSTLPCPLGAKPNNVEKIKKTLNVKVESSSLPSLYELMTEAKLDFWENSSKDGNEEEWQTYIGKQSKKMAKRPLPIIMPFEKPGVKIHRRKESKKNKKKKNTQKKSISLEEDKYIQPERMPITLVEYLPKEFLQNHSEDEMKEEVVQCCMVSIDDNEREIDEVTLLSGQHLSLPQKEKLSQNEKDDASKGKVGNSSQPLSPRLCVSCLACIMFSDKDLQLRENFQNRFLYVNGTIGDVWLSKILLDYGSTINLLPYKTFKVIGMNFNQVGQRAMGSISLKVEIGDLYSEALFHVLDVDISYNVLLGCPWVHTYGIINAALHQCFKLCDEDGNVKMVYTDPYPFTREEVNYLDAKL</sequence>
<comment type="caution">
    <text evidence="4">The sequence shown here is derived from an EMBL/GenBank/DDBJ whole genome shotgun (WGS) entry which is preliminary data.</text>
</comment>
<feature type="compositionally biased region" description="Basic and acidic residues" evidence="2">
    <location>
        <begin position="303"/>
        <end position="314"/>
    </location>
</feature>
<gene>
    <name evidence="4" type="ORF">RGQ29_018077</name>
</gene>
<feature type="compositionally biased region" description="Basic residues" evidence="2">
    <location>
        <begin position="531"/>
        <end position="547"/>
    </location>
</feature>
<dbReference type="InterPro" id="IPR021109">
    <property type="entry name" value="Peptidase_aspartic_dom_sf"/>
</dbReference>
<keyword evidence="5" id="KW-1185">Reference proteome</keyword>
<feature type="region of interest" description="Disordered" evidence="2">
    <location>
        <begin position="293"/>
        <end position="319"/>
    </location>
</feature>
<feature type="domain" description="Retrotransposon gag" evidence="3">
    <location>
        <begin position="174"/>
        <end position="260"/>
    </location>
</feature>
<dbReference type="EMBL" id="JAXUIC010000004">
    <property type="protein sequence ID" value="KAK4594245.1"/>
    <property type="molecule type" value="Genomic_DNA"/>
</dbReference>
<evidence type="ECO:0000259" key="3">
    <source>
        <dbReference type="Pfam" id="PF03732"/>
    </source>
</evidence>
<protein>
    <recommendedName>
        <fullName evidence="3">Retrotransposon gag domain-containing protein</fullName>
    </recommendedName>
</protein>
<dbReference type="PANTHER" id="PTHR33437:SF2">
    <property type="entry name" value="OS06G0361200 PROTEIN"/>
    <property type="match status" value="1"/>
</dbReference>
<feature type="compositionally biased region" description="Basic and acidic residues" evidence="2">
    <location>
        <begin position="619"/>
        <end position="633"/>
    </location>
</feature>
<dbReference type="Pfam" id="PF03732">
    <property type="entry name" value="Retrotrans_gag"/>
    <property type="match status" value="1"/>
</dbReference>
<dbReference type="CDD" id="cd00303">
    <property type="entry name" value="retropepsin_like"/>
    <property type="match status" value="1"/>
</dbReference>
<keyword evidence="1" id="KW-0175">Coiled coil</keyword>
<proteinExistence type="predicted"/>
<dbReference type="Proteomes" id="UP001324115">
    <property type="component" value="Unassembled WGS sequence"/>
</dbReference>
<feature type="region of interest" description="Disordered" evidence="2">
    <location>
        <begin position="531"/>
        <end position="553"/>
    </location>
</feature>
<evidence type="ECO:0000256" key="2">
    <source>
        <dbReference type="SAM" id="MobiDB-lite"/>
    </source>
</evidence>
<name>A0AAN7FQP8_QUERU</name>
<accession>A0AAN7FQP8</accession>
<feature type="region of interest" description="Disordered" evidence="2">
    <location>
        <begin position="69"/>
        <end position="91"/>
    </location>
</feature>
<dbReference type="Gene3D" id="2.40.70.10">
    <property type="entry name" value="Acid Proteases"/>
    <property type="match status" value="1"/>
</dbReference>
<organism evidence="4 5">
    <name type="scientific">Quercus rubra</name>
    <name type="common">Northern red oak</name>
    <name type="synonym">Quercus borealis</name>
    <dbReference type="NCBI Taxonomy" id="3512"/>
    <lineage>
        <taxon>Eukaryota</taxon>
        <taxon>Viridiplantae</taxon>
        <taxon>Streptophyta</taxon>
        <taxon>Embryophyta</taxon>
        <taxon>Tracheophyta</taxon>
        <taxon>Spermatophyta</taxon>
        <taxon>Magnoliopsida</taxon>
        <taxon>eudicotyledons</taxon>
        <taxon>Gunneridae</taxon>
        <taxon>Pentapetalae</taxon>
        <taxon>rosids</taxon>
        <taxon>fabids</taxon>
        <taxon>Fagales</taxon>
        <taxon>Fagaceae</taxon>
        <taxon>Quercus</taxon>
    </lineage>
</organism>
<dbReference type="PANTHER" id="PTHR33437">
    <property type="entry name" value="OS06G0361200 PROTEIN"/>
    <property type="match status" value="1"/>
</dbReference>